<dbReference type="PANTHER" id="PTHR12537">
    <property type="entry name" value="RNA BINDING PROTEIN PUMILIO-RELATED"/>
    <property type="match status" value="1"/>
</dbReference>
<protein>
    <submittedName>
        <fullName evidence="5">Pumilio homolog 5 (APUM-5) (AtPUM5)</fullName>
    </submittedName>
</protein>
<comment type="caution">
    <text evidence="5">The sequence shown here is derived from an EMBL/GenBank/DDBJ whole genome shotgun (WGS) entry which is preliminary data.</text>
</comment>
<evidence type="ECO:0000256" key="2">
    <source>
        <dbReference type="PROSITE-ProRule" id="PRU00317"/>
    </source>
</evidence>
<accession>A0ABP0SIT4</accession>
<feature type="compositionally biased region" description="Polar residues" evidence="3">
    <location>
        <begin position="83"/>
        <end position="97"/>
    </location>
</feature>
<dbReference type="PROSITE" id="PS50303">
    <property type="entry name" value="PUM_HD"/>
    <property type="match status" value="1"/>
</dbReference>
<feature type="repeat" description="Pumilio" evidence="2">
    <location>
        <begin position="198"/>
        <end position="233"/>
    </location>
</feature>
<dbReference type="PANTHER" id="PTHR12537:SF12">
    <property type="entry name" value="MATERNAL PROTEIN PUMILIO"/>
    <property type="match status" value="1"/>
</dbReference>
<sequence>MSLMPSEMMNSLNHMHMTCPQQPEQQVIVLVPVDQNYMTSIQNSVVPVNYVTWWPQPTQPTQPNLHQQAASVQSLQVPRASAHQATSVPPSSGQPTPRTRLPSDDSDAENIEKPRFTASTARRLRRKRAAERAKRTHAEGAPQLSLEQLRAMLIEEPAVAVQSMKDNVWAWSRNEIGCRLVQEALEMGTREAAELAAELQGHVLEAVTCPYANYVVQKVILHLSTAASSFVAQELHGSAVRVAKHRFACRILCRLVELTKSSATSDLADELMLEFADLCTHNFAHHVMESILENGEERHKKQIAEVLLTDPWKYATHKNSSYLVEKALSYCSQSEQEILVAKLGHPQAILDLALTQFGCYVARALLRHWCVNAEVAMILIAEHQKDLEATPHGQRFLVDVGLIQPCPVGQM</sequence>
<dbReference type="Gene3D" id="1.25.10.10">
    <property type="entry name" value="Leucine-rich Repeat Variant"/>
    <property type="match status" value="1"/>
</dbReference>
<dbReference type="InterPro" id="IPR033133">
    <property type="entry name" value="PUM-HD"/>
</dbReference>
<dbReference type="InterPro" id="IPR011989">
    <property type="entry name" value="ARM-like"/>
</dbReference>
<evidence type="ECO:0000259" key="4">
    <source>
        <dbReference type="PROSITE" id="PS50303"/>
    </source>
</evidence>
<dbReference type="SMART" id="SM00025">
    <property type="entry name" value="Pumilio"/>
    <property type="match status" value="5"/>
</dbReference>
<dbReference type="InterPro" id="IPR001313">
    <property type="entry name" value="Pumilio_RNA-bd_rpt"/>
</dbReference>
<evidence type="ECO:0000256" key="3">
    <source>
        <dbReference type="SAM" id="MobiDB-lite"/>
    </source>
</evidence>
<feature type="repeat" description="Pumilio" evidence="2">
    <location>
        <begin position="270"/>
        <end position="305"/>
    </location>
</feature>
<dbReference type="Pfam" id="PF00806">
    <property type="entry name" value="PUF"/>
    <property type="match status" value="6"/>
</dbReference>
<proteinExistence type="predicted"/>
<dbReference type="EMBL" id="CAXAMM010043907">
    <property type="protein sequence ID" value="CAK9112296.1"/>
    <property type="molecule type" value="Genomic_DNA"/>
</dbReference>
<gene>
    <name evidence="5" type="ORF">SCF082_LOCUS52070</name>
</gene>
<reference evidence="5 6" key="1">
    <citation type="submission" date="2024-02" db="EMBL/GenBank/DDBJ databases">
        <authorList>
            <person name="Chen Y."/>
            <person name="Shah S."/>
            <person name="Dougan E. K."/>
            <person name="Thang M."/>
            <person name="Chan C."/>
        </authorList>
    </citation>
    <scope>NUCLEOTIDE SEQUENCE [LARGE SCALE GENOMIC DNA]</scope>
</reference>
<keyword evidence="1" id="KW-0677">Repeat</keyword>
<feature type="region of interest" description="Disordered" evidence="3">
    <location>
        <begin position="60"/>
        <end position="140"/>
    </location>
</feature>
<evidence type="ECO:0000313" key="5">
    <source>
        <dbReference type="EMBL" id="CAK9112296.1"/>
    </source>
</evidence>
<organism evidence="5 6">
    <name type="scientific">Durusdinium trenchii</name>
    <dbReference type="NCBI Taxonomy" id="1381693"/>
    <lineage>
        <taxon>Eukaryota</taxon>
        <taxon>Sar</taxon>
        <taxon>Alveolata</taxon>
        <taxon>Dinophyceae</taxon>
        <taxon>Suessiales</taxon>
        <taxon>Symbiodiniaceae</taxon>
        <taxon>Durusdinium</taxon>
    </lineage>
</organism>
<feature type="domain" description="PUM-HD" evidence="4">
    <location>
        <begin position="56"/>
        <end position="404"/>
    </location>
</feature>
<dbReference type="PROSITE" id="PS50302">
    <property type="entry name" value="PUM"/>
    <property type="match status" value="2"/>
</dbReference>
<dbReference type="InterPro" id="IPR016024">
    <property type="entry name" value="ARM-type_fold"/>
</dbReference>
<keyword evidence="6" id="KW-1185">Reference proteome</keyword>
<dbReference type="Proteomes" id="UP001642464">
    <property type="component" value="Unassembled WGS sequence"/>
</dbReference>
<dbReference type="SUPFAM" id="SSF48371">
    <property type="entry name" value="ARM repeat"/>
    <property type="match status" value="1"/>
</dbReference>
<evidence type="ECO:0000256" key="1">
    <source>
        <dbReference type="ARBA" id="ARBA00022737"/>
    </source>
</evidence>
<evidence type="ECO:0000313" key="6">
    <source>
        <dbReference type="Proteomes" id="UP001642464"/>
    </source>
</evidence>
<name>A0ABP0SIT4_9DINO</name>
<feature type="compositionally biased region" description="Polar residues" evidence="3">
    <location>
        <begin position="64"/>
        <end position="76"/>
    </location>
</feature>